<sequence>MSRTITNLAPDGTPKGSRVWVDGCFDIFQYANAQLSFAAKQYGKRLIVGIHNDDEVEDNKNLPIFCEEDRYRLMSSLKWVDEVVEDVPFTTTIASLNQLDCDFCLITDPPMTNMEGENRQADIAKTNRHKKIDIVGLLTENEVIGRIFLQNSTHHFHWKYLFERKYIIEQYAMKDFAPYTKIRTFSDNQLTELTIGRNPQPTDKIVYVTGEFDIFNVSHLSLLENAKELGNYLIVGLISDEDINNNRGSNFPITNLFERLITLASTQVVDEVIVNVPTCITTQLMKMLNINFVVEGITNENIDYSEAKNMGIFAKVDFDSEETTQNIVDRINSLRHDADNGEIETYRDVPTNNQQ</sequence>
<dbReference type="NCBIfam" id="TIGR00125">
    <property type="entry name" value="cyt_tran_rel"/>
    <property type="match status" value="2"/>
</dbReference>
<dbReference type="GO" id="GO:0005737">
    <property type="term" value="C:cytoplasm"/>
    <property type="evidence" value="ECO:0007669"/>
    <property type="project" value="TreeGrafter"/>
</dbReference>
<proteinExistence type="predicted"/>
<evidence type="ECO:0000256" key="4">
    <source>
        <dbReference type="ARBA" id="ARBA00031473"/>
    </source>
</evidence>
<dbReference type="AlphaFoldDB" id="A0A9P1IXZ3"/>
<feature type="domain" description="Cytidyltransferase-like" evidence="5">
    <location>
        <begin position="21"/>
        <end position="130"/>
    </location>
</feature>
<evidence type="ECO:0000259" key="5">
    <source>
        <dbReference type="Pfam" id="PF01467"/>
    </source>
</evidence>
<keyword evidence="7" id="KW-1185">Reference proteome</keyword>
<dbReference type="OrthoDB" id="40021at2759"/>
<dbReference type="PANTHER" id="PTHR45780:SF3">
    <property type="entry name" value="ETHANOLAMINE-PHOSPHATE CYTIDYLYLTRANSFERASE"/>
    <property type="match status" value="1"/>
</dbReference>
<feature type="domain" description="Cytidyltransferase-like" evidence="5">
    <location>
        <begin position="208"/>
        <end position="296"/>
    </location>
</feature>
<dbReference type="EMBL" id="CANHGI010000006">
    <property type="protein sequence ID" value="CAI5454356.1"/>
    <property type="molecule type" value="Genomic_DNA"/>
</dbReference>
<name>A0A9P1IXZ3_9PELO</name>
<dbReference type="InterPro" id="IPR014729">
    <property type="entry name" value="Rossmann-like_a/b/a_fold"/>
</dbReference>
<dbReference type="GO" id="GO:0006646">
    <property type="term" value="P:phosphatidylethanolamine biosynthetic process"/>
    <property type="evidence" value="ECO:0007669"/>
    <property type="project" value="InterPro"/>
</dbReference>
<gene>
    <name evidence="6" type="ORF">CAMP_LOCUS16993</name>
</gene>
<protein>
    <recommendedName>
        <fullName evidence="3">ethanolamine-phosphate cytidylyltransferase</fullName>
        <ecNumber evidence="3">2.7.7.14</ecNumber>
    </recommendedName>
    <alternativeName>
        <fullName evidence="4">CTP:phosphoethanolamine cytidylyltransferase</fullName>
    </alternativeName>
</protein>
<organism evidence="6 7">
    <name type="scientific">Caenorhabditis angaria</name>
    <dbReference type="NCBI Taxonomy" id="860376"/>
    <lineage>
        <taxon>Eukaryota</taxon>
        <taxon>Metazoa</taxon>
        <taxon>Ecdysozoa</taxon>
        <taxon>Nematoda</taxon>
        <taxon>Chromadorea</taxon>
        <taxon>Rhabditida</taxon>
        <taxon>Rhabditina</taxon>
        <taxon>Rhabditomorpha</taxon>
        <taxon>Rhabditoidea</taxon>
        <taxon>Rhabditidae</taxon>
        <taxon>Peloderinae</taxon>
        <taxon>Caenorhabditis</taxon>
    </lineage>
</organism>
<comment type="pathway">
    <text evidence="2">Phospholipid metabolism; phosphatidylethanolamine biosynthesis; phosphatidylethanolamine from ethanolamine: step 2/3.</text>
</comment>
<evidence type="ECO:0000313" key="6">
    <source>
        <dbReference type="EMBL" id="CAI5454356.1"/>
    </source>
</evidence>
<dbReference type="InterPro" id="IPR004821">
    <property type="entry name" value="Cyt_trans-like"/>
</dbReference>
<accession>A0A9P1IXZ3</accession>
<dbReference type="SUPFAM" id="SSF52374">
    <property type="entry name" value="Nucleotidylyl transferase"/>
    <property type="match status" value="2"/>
</dbReference>
<dbReference type="Pfam" id="PF01467">
    <property type="entry name" value="CTP_transf_like"/>
    <property type="match status" value="2"/>
</dbReference>
<evidence type="ECO:0000256" key="2">
    <source>
        <dbReference type="ARBA" id="ARBA00024191"/>
    </source>
</evidence>
<evidence type="ECO:0000256" key="3">
    <source>
        <dbReference type="ARBA" id="ARBA00024221"/>
    </source>
</evidence>
<evidence type="ECO:0000313" key="7">
    <source>
        <dbReference type="Proteomes" id="UP001152747"/>
    </source>
</evidence>
<evidence type="ECO:0000256" key="1">
    <source>
        <dbReference type="ARBA" id="ARBA00005189"/>
    </source>
</evidence>
<dbReference type="GO" id="GO:0004306">
    <property type="term" value="F:ethanolamine-phosphate cytidylyltransferase activity"/>
    <property type="evidence" value="ECO:0007669"/>
    <property type="project" value="UniProtKB-EC"/>
</dbReference>
<dbReference type="PANTHER" id="PTHR45780">
    <property type="entry name" value="ETHANOLAMINE-PHOSPHATE CYTIDYLYLTRANSFERASE"/>
    <property type="match status" value="1"/>
</dbReference>
<dbReference type="Gene3D" id="3.40.50.620">
    <property type="entry name" value="HUPs"/>
    <property type="match status" value="2"/>
</dbReference>
<dbReference type="Proteomes" id="UP001152747">
    <property type="component" value="Unassembled WGS sequence"/>
</dbReference>
<dbReference type="InterPro" id="IPR044608">
    <property type="entry name" value="Ect1/PCYT2"/>
</dbReference>
<reference evidence="6" key="1">
    <citation type="submission" date="2022-11" db="EMBL/GenBank/DDBJ databases">
        <authorList>
            <person name="Kikuchi T."/>
        </authorList>
    </citation>
    <scope>NUCLEOTIDE SEQUENCE</scope>
    <source>
        <strain evidence="6">PS1010</strain>
    </source>
</reference>
<comment type="pathway">
    <text evidence="1">Lipid metabolism.</text>
</comment>
<dbReference type="EC" id="2.7.7.14" evidence="3"/>
<comment type="caution">
    <text evidence="6">The sequence shown here is derived from an EMBL/GenBank/DDBJ whole genome shotgun (WGS) entry which is preliminary data.</text>
</comment>